<evidence type="ECO:0000313" key="2">
    <source>
        <dbReference type="Proteomes" id="UP000569005"/>
    </source>
</evidence>
<dbReference type="EMBL" id="JACHEA010000003">
    <property type="protein sequence ID" value="MBB5342001.1"/>
    <property type="molecule type" value="Genomic_DNA"/>
</dbReference>
<name>A0ACC5P571_9BACT</name>
<gene>
    <name evidence="1" type="ORF">HDF13_004390</name>
</gene>
<reference evidence="1" key="1">
    <citation type="submission" date="2020-08" db="EMBL/GenBank/DDBJ databases">
        <title>Genomic Encyclopedia of Type Strains, Phase IV (KMG-V): Genome sequencing to study the core and pangenomes of soil and plant-associated prokaryotes.</title>
        <authorList>
            <person name="Whitman W."/>
        </authorList>
    </citation>
    <scope>NUCLEOTIDE SEQUENCE</scope>
    <source>
        <strain evidence="1">M8UP15</strain>
    </source>
</reference>
<organism evidence="1 2">
    <name type="scientific">Tunturiibacter gelidiferens</name>
    <dbReference type="NCBI Taxonomy" id="3069689"/>
    <lineage>
        <taxon>Bacteria</taxon>
        <taxon>Pseudomonadati</taxon>
        <taxon>Acidobacteriota</taxon>
        <taxon>Terriglobia</taxon>
        <taxon>Terriglobales</taxon>
        <taxon>Acidobacteriaceae</taxon>
        <taxon>Tunturiibacter</taxon>
    </lineage>
</organism>
<proteinExistence type="predicted"/>
<protein>
    <submittedName>
        <fullName evidence="1">Uncharacterized protein</fullName>
    </submittedName>
</protein>
<keyword evidence="2" id="KW-1185">Reference proteome</keyword>
<dbReference type="Proteomes" id="UP000569005">
    <property type="component" value="Unassembled WGS sequence"/>
</dbReference>
<comment type="caution">
    <text evidence="1">The sequence shown here is derived from an EMBL/GenBank/DDBJ whole genome shotgun (WGS) entry which is preliminary data.</text>
</comment>
<sequence length="136" mass="15252">MTFAQAAAGAAAERNDATSAAIERHRFANEQVRCPFCKLTGQRWQIRKHAEKKHRNKNFRNADCVLVASTRSADLASKNPPVPSDEHYAKQSPPTKEEVYSQDPLDATRNMGYLAREGPRYGSHPIHDGYDDESQP</sequence>
<evidence type="ECO:0000313" key="1">
    <source>
        <dbReference type="EMBL" id="MBB5342001.1"/>
    </source>
</evidence>
<accession>A0ACC5P571</accession>